<dbReference type="Proteomes" id="UP001642540">
    <property type="component" value="Unassembled WGS sequence"/>
</dbReference>
<name>A0ABP1PKR8_9HEXA</name>
<protein>
    <submittedName>
        <fullName evidence="2">Uncharacterized protein</fullName>
    </submittedName>
</protein>
<sequence length="138" mass="15807">MSKLVCILVVALFAVAYAAPQSPSPLKDLDLPPQVEFPQLVLPPWEEFHQSDILPWEEFQFQPLTLELSCLRKNMSETTTEETIDYRDLEYLENVIIPRILRMESNELIPEYTKKYDDVTTRATSPPDLLAQNAIVAA</sequence>
<accession>A0ABP1PKR8</accession>
<gene>
    <name evidence="2" type="ORF">ODALV1_LOCUS940</name>
</gene>
<feature type="chain" id="PRO_5045753567" evidence="1">
    <location>
        <begin position="19"/>
        <end position="138"/>
    </location>
</feature>
<evidence type="ECO:0000313" key="2">
    <source>
        <dbReference type="EMBL" id="CAL8069800.1"/>
    </source>
</evidence>
<comment type="caution">
    <text evidence="2">The sequence shown here is derived from an EMBL/GenBank/DDBJ whole genome shotgun (WGS) entry which is preliminary data.</text>
</comment>
<evidence type="ECO:0000313" key="3">
    <source>
        <dbReference type="Proteomes" id="UP001642540"/>
    </source>
</evidence>
<proteinExistence type="predicted"/>
<keyword evidence="1" id="KW-0732">Signal</keyword>
<dbReference type="EMBL" id="CAXLJM020000004">
    <property type="protein sequence ID" value="CAL8069800.1"/>
    <property type="molecule type" value="Genomic_DNA"/>
</dbReference>
<keyword evidence="3" id="KW-1185">Reference proteome</keyword>
<evidence type="ECO:0000256" key="1">
    <source>
        <dbReference type="SAM" id="SignalP"/>
    </source>
</evidence>
<organism evidence="2 3">
    <name type="scientific">Orchesella dallaii</name>
    <dbReference type="NCBI Taxonomy" id="48710"/>
    <lineage>
        <taxon>Eukaryota</taxon>
        <taxon>Metazoa</taxon>
        <taxon>Ecdysozoa</taxon>
        <taxon>Arthropoda</taxon>
        <taxon>Hexapoda</taxon>
        <taxon>Collembola</taxon>
        <taxon>Entomobryomorpha</taxon>
        <taxon>Entomobryoidea</taxon>
        <taxon>Orchesellidae</taxon>
        <taxon>Orchesellinae</taxon>
        <taxon>Orchesella</taxon>
    </lineage>
</organism>
<feature type="signal peptide" evidence="1">
    <location>
        <begin position="1"/>
        <end position="18"/>
    </location>
</feature>
<reference evidence="2 3" key="1">
    <citation type="submission" date="2024-08" db="EMBL/GenBank/DDBJ databases">
        <authorList>
            <person name="Cucini C."/>
            <person name="Frati F."/>
        </authorList>
    </citation>
    <scope>NUCLEOTIDE SEQUENCE [LARGE SCALE GENOMIC DNA]</scope>
</reference>